<organism evidence="1 2">
    <name type="scientific">Citrus unshiu</name>
    <name type="common">Satsuma mandarin</name>
    <name type="synonym">Citrus nobilis var. unshiu</name>
    <dbReference type="NCBI Taxonomy" id="55188"/>
    <lineage>
        <taxon>Eukaryota</taxon>
        <taxon>Viridiplantae</taxon>
        <taxon>Streptophyta</taxon>
        <taxon>Embryophyta</taxon>
        <taxon>Tracheophyta</taxon>
        <taxon>Spermatophyta</taxon>
        <taxon>Magnoliopsida</taxon>
        <taxon>eudicotyledons</taxon>
        <taxon>Gunneridae</taxon>
        <taxon>Pentapetalae</taxon>
        <taxon>rosids</taxon>
        <taxon>malvids</taxon>
        <taxon>Sapindales</taxon>
        <taxon>Rutaceae</taxon>
        <taxon>Aurantioideae</taxon>
        <taxon>Citrus</taxon>
    </lineage>
</organism>
<dbReference type="AlphaFoldDB" id="A0A2H5PSR5"/>
<reference evidence="1 2" key="1">
    <citation type="journal article" date="2017" name="Front. Genet.">
        <title>Draft sequencing of the heterozygous diploid genome of Satsuma (Citrus unshiu Marc.) using a hybrid assembly approach.</title>
        <authorList>
            <person name="Shimizu T."/>
            <person name="Tanizawa Y."/>
            <person name="Mochizuki T."/>
            <person name="Nagasaki H."/>
            <person name="Yoshioka T."/>
            <person name="Toyoda A."/>
            <person name="Fujiyama A."/>
            <person name="Kaminuma E."/>
            <person name="Nakamura Y."/>
        </authorList>
    </citation>
    <scope>NUCLEOTIDE SEQUENCE [LARGE SCALE GENOMIC DNA]</scope>
    <source>
        <strain evidence="2">cv. Miyagawa wase</strain>
    </source>
</reference>
<proteinExistence type="predicted"/>
<accession>A0A2H5PSR5</accession>
<sequence>MPPAAAAAKCQSQTTIGRDCHCRKIGFSNVASLGSPPSQLVWFTAFACLQLGRSSIHHHRQSFLSCDSSPSPSPWAAVNTSVACLQEDVH</sequence>
<protein>
    <submittedName>
        <fullName evidence="1">Uncharacterized protein</fullName>
    </submittedName>
</protein>
<keyword evidence="2" id="KW-1185">Reference proteome</keyword>
<comment type="caution">
    <text evidence="1">The sequence shown here is derived from an EMBL/GenBank/DDBJ whole genome shotgun (WGS) entry which is preliminary data.</text>
</comment>
<gene>
    <name evidence="1" type="ORF">CUMW_163930</name>
</gene>
<evidence type="ECO:0000313" key="2">
    <source>
        <dbReference type="Proteomes" id="UP000236630"/>
    </source>
</evidence>
<name>A0A2H5PSR5_CITUN</name>
<dbReference type="Proteomes" id="UP000236630">
    <property type="component" value="Unassembled WGS sequence"/>
</dbReference>
<dbReference type="EMBL" id="BDQV01000118">
    <property type="protein sequence ID" value="GAY55393.1"/>
    <property type="molecule type" value="Genomic_DNA"/>
</dbReference>
<evidence type="ECO:0000313" key="1">
    <source>
        <dbReference type="EMBL" id="GAY55393.1"/>
    </source>
</evidence>